<reference evidence="8" key="1">
    <citation type="journal article" date="2019" name="Int. J. Syst. Evol. Microbiol.">
        <title>The Global Catalogue of Microorganisms (GCM) 10K type strain sequencing project: providing services to taxonomists for standard genome sequencing and annotation.</title>
        <authorList>
            <consortium name="The Broad Institute Genomics Platform"/>
            <consortium name="The Broad Institute Genome Sequencing Center for Infectious Disease"/>
            <person name="Wu L."/>
            <person name="Ma J."/>
        </authorList>
    </citation>
    <scope>NUCLEOTIDE SEQUENCE [LARGE SCALE GENOMIC DNA]</scope>
    <source>
        <strain evidence="8">JCM 18537</strain>
    </source>
</reference>
<evidence type="ECO:0000256" key="3">
    <source>
        <dbReference type="ARBA" id="ARBA00023295"/>
    </source>
</evidence>
<dbReference type="InterPro" id="IPR050226">
    <property type="entry name" value="NagZ_Beta-hexosaminidase"/>
</dbReference>
<dbReference type="Pfam" id="PF00933">
    <property type="entry name" value="Glyco_hydro_3"/>
    <property type="match status" value="1"/>
</dbReference>
<dbReference type="Gene3D" id="3.20.20.300">
    <property type="entry name" value="Glycoside hydrolase, family 3, N-terminal domain"/>
    <property type="match status" value="1"/>
</dbReference>
<evidence type="ECO:0000313" key="7">
    <source>
        <dbReference type="EMBL" id="GAA4765557.1"/>
    </source>
</evidence>
<feature type="signal peptide" evidence="5">
    <location>
        <begin position="1"/>
        <end position="34"/>
    </location>
</feature>
<comment type="similarity">
    <text evidence="1">Belongs to the glycosyl hydrolase 3 family.</text>
</comment>
<evidence type="ECO:0000313" key="8">
    <source>
        <dbReference type="Proteomes" id="UP001501645"/>
    </source>
</evidence>
<dbReference type="Proteomes" id="UP001501645">
    <property type="component" value="Unassembled WGS sequence"/>
</dbReference>
<dbReference type="SUPFAM" id="SSF51445">
    <property type="entry name" value="(Trans)glycosidases"/>
    <property type="match status" value="1"/>
</dbReference>
<protein>
    <recommendedName>
        <fullName evidence="6">Glycoside hydrolase family 3 N-terminal domain-containing protein</fullName>
    </recommendedName>
</protein>
<accession>A0ABP8ZTL5</accession>
<evidence type="ECO:0000256" key="1">
    <source>
        <dbReference type="ARBA" id="ARBA00005336"/>
    </source>
</evidence>
<dbReference type="InterPro" id="IPR036962">
    <property type="entry name" value="Glyco_hydro_3_N_sf"/>
</dbReference>
<dbReference type="PANTHER" id="PTHR30480">
    <property type="entry name" value="BETA-HEXOSAMINIDASE-RELATED"/>
    <property type="match status" value="1"/>
</dbReference>
<feature type="region of interest" description="Disordered" evidence="4">
    <location>
        <begin position="35"/>
        <end position="58"/>
    </location>
</feature>
<sequence length="416" mass="42569">MGSTRRTRGGRLILRGAAVAVVGASALLASPAVAATDAPTPTPTPSAAATAGPGATAPAEPTVRVQAAEADAYAERAAAIVAAMTPAQRAGTVVMGHIASRDAETVRAYLADASLGGFLLMGANVGWEEQVRELTDAMVVDPALPPLIAVDQEGGSVSRLYWDRADAASALRDESPGATEEAFAVRGALVARAGIGVNFGVVADVTSDTRSFIWRRVLGETPSDATSRVAAAVTAEEPYVLSALKHFPGHGAVVEDSHYTIPQTGLTLTQWESRDARPFAAGVSAGAPLVMTGHLAYTAVDPLPASLSPQWYRILREDLGFQGVAVTDDLGMLVQSRDPAYQDPVANAVAAISAGADLVLTVASSSSTTAPDMAAGIAAAVEAGTLDEARLVEAAERVVALRLQLAGDGRSFLPAE</sequence>
<keyword evidence="5" id="KW-0732">Signal</keyword>
<evidence type="ECO:0000259" key="6">
    <source>
        <dbReference type="Pfam" id="PF00933"/>
    </source>
</evidence>
<keyword evidence="2" id="KW-0378">Hydrolase</keyword>
<evidence type="ECO:0000256" key="5">
    <source>
        <dbReference type="SAM" id="SignalP"/>
    </source>
</evidence>
<organism evidence="7 8">
    <name type="scientific">Microbacterium gilvum</name>
    <dbReference type="NCBI Taxonomy" id="1336204"/>
    <lineage>
        <taxon>Bacteria</taxon>
        <taxon>Bacillati</taxon>
        <taxon>Actinomycetota</taxon>
        <taxon>Actinomycetes</taxon>
        <taxon>Micrococcales</taxon>
        <taxon>Microbacteriaceae</taxon>
        <taxon>Microbacterium</taxon>
    </lineage>
</organism>
<dbReference type="EMBL" id="BAABKO010000001">
    <property type="protein sequence ID" value="GAA4765557.1"/>
    <property type="molecule type" value="Genomic_DNA"/>
</dbReference>
<proteinExistence type="inferred from homology"/>
<dbReference type="InterPro" id="IPR017853">
    <property type="entry name" value="GH"/>
</dbReference>
<name>A0ABP8ZTL5_9MICO</name>
<feature type="chain" id="PRO_5047203777" description="Glycoside hydrolase family 3 N-terminal domain-containing protein" evidence="5">
    <location>
        <begin position="35"/>
        <end position="416"/>
    </location>
</feature>
<dbReference type="RefSeq" id="WP_345435723.1">
    <property type="nucleotide sequence ID" value="NZ_BAABKO010000001.1"/>
</dbReference>
<evidence type="ECO:0000256" key="2">
    <source>
        <dbReference type="ARBA" id="ARBA00022801"/>
    </source>
</evidence>
<dbReference type="PANTHER" id="PTHR30480:SF16">
    <property type="entry name" value="GLYCOSIDE HYDROLASE FAMILY 3 DOMAIN PROTEIN"/>
    <property type="match status" value="1"/>
</dbReference>
<feature type="domain" description="Glycoside hydrolase family 3 N-terminal" evidence="6">
    <location>
        <begin position="97"/>
        <end position="400"/>
    </location>
</feature>
<dbReference type="InterPro" id="IPR001764">
    <property type="entry name" value="Glyco_hydro_3_N"/>
</dbReference>
<evidence type="ECO:0000256" key="4">
    <source>
        <dbReference type="SAM" id="MobiDB-lite"/>
    </source>
</evidence>
<comment type="caution">
    <text evidence="7">The sequence shown here is derived from an EMBL/GenBank/DDBJ whole genome shotgun (WGS) entry which is preliminary data.</text>
</comment>
<gene>
    <name evidence="7" type="ORF">GCM10023351_05630</name>
</gene>
<keyword evidence="8" id="KW-1185">Reference proteome</keyword>
<keyword evidence="3" id="KW-0326">Glycosidase</keyword>